<accession>A0A0S4IP42</accession>
<dbReference type="Proteomes" id="UP000051952">
    <property type="component" value="Unassembled WGS sequence"/>
</dbReference>
<gene>
    <name evidence="1" type="ORF">BSAL_65685</name>
</gene>
<reference evidence="2" key="1">
    <citation type="submission" date="2015-09" db="EMBL/GenBank/DDBJ databases">
        <authorList>
            <consortium name="Pathogen Informatics"/>
        </authorList>
    </citation>
    <scope>NUCLEOTIDE SEQUENCE [LARGE SCALE GENOMIC DNA]</scope>
    <source>
        <strain evidence="2">Lake Konstanz</strain>
    </source>
</reference>
<evidence type="ECO:0000313" key="2">
    <source>
        <dbReference type="Proteomes" id="UP000051952"/>
    </source>
</evidence>
<dbReference type="VEuPathDB" id="TriTrypDB:BSAL_65685"/>
<protein>
    <submittedName>
        <fullName evidence="1">Uncharacterized protein</fullName>
    </submittedName>
</protein>
<dbReference type="OrthoDB" id="268408at2759"/>
<organism evidence="1 2">
    <name type="scientific">Bodo saltans</name>
    <name type="common">Flagellated protozoan</name>
    <dbReference type="NCBI Taxonomy" id="75058"/>
    <lineage>
        <taxon>Eukaryota</taxon>
        <taxon>Discoba</taxon>
        <taxon>Euglenozoa</taxon>
        <taxon>Kinetoplastea</taxon>
        <taxon>Metakinetoplastina</taxon>
        <taxon>Eubodonida</taxon>
        <taxon>Bodonidae</taxon>
        <taxon>Bodo</taxon>
    </lineage>
</organism>
<dbReference type="EMBL" id="CYKH01000403">
    <property type="protein sequence ID" value="CUF77766.1"/>
    <property type="molecule type" value="Genomic_DNA"/>
</dbReference>
<proteinExistence type="predicted"/>
<dbReference type="AlphaFoldDB" id="A0A0S4IP42"/>
<dbReference type="OMA" id="WMMRETI"/>
<sequence>MLRSSTILRTATPASFAILGTTFPKPKRTGFGRLNKMRSKASDNTAWYDKGPVEWLPRPVRLSYDTIDQLRDWMMRETLDGRTEEFIKAREIHREWSQHPKMPVLGDVEPRFPHNLFKMNHRAGKRFLVRWHKANSPNNWMWMPKPSQGAVTPLHHSSPAHYPESWLSAVKQVR</sequence>
<evidence type="ECO:0000313" key="1">
    <source>
        <dbReference type="EMBL" id="CUF77766.1"/>
    </source>
</evidence>
<keyword evidence="2" id="KW-1185">Reference proteome</keyword>
<name>A0A0S4IP42_BODSA</name>